<feature type="domain" description="Rieske" evidence="6">
    <location>
        <begin position="52"/>
        <end position="159"/>
    </location>
</feature>
<accession>A0A382MWL4</accession>
<dbReference type="PANTHER" id="PTHR43756:SF5">
    <property type="entry name" value="CHOLINE MONOOXYGENASE, CHLOROPLASTIC"/>
    <property type="match status" value="1"/>
</dbReference>
<dbReference type="SUPFAM" id="SSF50022">
    <property type="entry name" value="ISP domain"/>
    <property type="match status" value="1"/>
</dbReference>
<dbReference type="Gene3D" id="2.102.10.10">
    <property type="entry name" value="Rieske [2Fe-2S] iron-sulphur domain"/>
    <property type="match status" value="1"/>
</dbReference>
<dbReference type="CDD" id="cd03469">
    <property type="entry name" value="Rieske_RO_Alpha_N"/>
    <property type="match status" value="1"/>
</dbReference>
<dbReference type="GO" id="GO:0046872">
    <property type="term" value="F:metal ion binding"/>
    <property type="evidence" value="ECO:0007669"/>
    <property type="project" value="UniProtKB-KW"/>
</dbReference>
<protein>
    <recommendedName>
        <fullName evidence="6">Rieske domain-containing protein</fullName>
    </recommendedName>
</protein>
<evidence type="ECO:0000259" key="6">
    <source>
        <dbReference type="PROSITE" id="PS51296"/>
    </source>
</evidence>
<feature type="non-terminal residue" evidence="7">
    <location>
        <position position="258"/>
    </location>
</feature>
<sequence length="258" mass="30418">MSEQNPTSIFSEEEILSIREGKDGIKHVLPPRFYTDQSIYQLEVERILKRNWLFIGRWDQAENPGDYFTINMWDQSIIIVRNKEGKLNALVNVCQHRFSQIVDDGSGNTKIFMCPYHRWTYDLDGRLKGITTQVIPGFDKKQCRLPSLRVEEWQGFIFVNYDQDALPLGQQFEGLNKLFDKFQLDTFRQQGETSYKAKWNYKCSFENAFEGYHHVGLHHDRIHHLIPSSNTKPYLFGEIYGSYTMWPAEDIADEMKKE</sequence>
<dbReference type="Gene3D" id="3.90.380.10">
    <property type="entry name" value="Naphthalene 1,2-dioxygenase Alpha Subunit, Chain A, domain 1"/>
    <property type="match status" value="1"/>
</dbReference>
<dbReference type="Pfam" id="PF00355">
    <property type="entry name" value="Rieske"/>
    <property type="match status" value="1"/>
</dbReference>
<dbReference type="PANTHER" id="PTHR43756">
    <property type="entry name" value="CHOLINE MONOOXYGENASE, CHLOROPLASTIC"/>
    <property type="match status" value="1"/>
</dbReference>
<organism evidence="7">
    <name type="scientific">marine metagenome</name>
    <dbReference type="NCBI Taxonomy" id="408172"/>
    <lineage>
        <taxon>unclassified sequences</taxon>
        <taxon>metagenomes</taxon>
        <taxon>ecological metagenomes</taxon>
    </lineage>
</organism>
<gene>
    <name evidence="7" type="ORF">METZ01_LOCUS305359</name>
</gene>
<dbReference type="InterPro" id="IPR001663">
    <property type="entry name" value="Rng_hydr_dOase-A"/>
</dbReference>
<proteinExistence type="predicted"/>
<dbReference type="GO" id="GO:0016491">
    <property type="term" value="F:oxidoreductase activity"/>
    <property type="evidence" value="ECO:0007669"/>
    <property type="project" value="UniProtKB-KW"/>
</dbReference>
<dbReference type="PROSITE" id="PS51296">
    <property type="entry name" value="RIESKE"/>
    <property type="match status" value="1"/>
</dbReference>
<keyword evidence="2" id="KW-0479">Metal-binding</keyword>
<name>A0A382MWL4_9ZZZZ</name>
<evidence type="ECO:0000256" key="2">
    <source>
        <dbReference type="ARBA" id="ARBA00022723"/>
    </source>
</evidence>
<evidence type="ECO:0000256" key="5">
    <source>
        <dbReference type="ARBA" id="ARBA00023014"/>
    </source>
</evidence>
<dbReference type="GO" id="GO:0051537">
    <property type="term" value="F:2 iron, 2 sulfur cluster binding"/>
    <property type="evidence" value="ECO:0007669"/>
    <property type="project" value="UniProtKB-KW"/>
</dbReference>
<evidence type="ECO:0000313" key="7">
    <source>
        <dbReference type="EMBL" id="SVC52505.1"/>
    </source>
</evidence>
<dbReference type="PRINTS" id="PR00090">
    <property type="entry name" value="RNGDIOXGNASE"/>
</dbReference>
<evidence type="ECO:0000256" key="3">
    <source>
        <dbReference type="ARBA" id="ARBA00023002"/>
    </source>
</evidence>
<dbReference type="InterPro" id="IPR036922">
    <property type="entry name" value="Rieske_2Fe-2S_sf"/>
</dbReference>
<dbReference type="EMBL" id="UINC01095990">
    <property type="protein sequence ID" value="SVC52505.1"/>
    <property type="molecule type" value="Genomic_DNA"/>
</dbReference>
<keyword evidence="4" id="KW-0408">Iron</keyword>
<evidence type="ECO:0000256" key="4">
    <source>
        <dbReference type="ARBA" id="ARBA00023004"/>
    </source>
</evidence>
<evidence type="ECO:0000256" key="1">
    <source>
        <dbReference type="ARBA" id="ARBA00022714"/>
    </source>
</evidence>
<keyword evidence="5" id="KW-0411">Iron-sulfur</keyword>
<dbReference type="AlphaFoldDB" id="A0A382MWL4"/>
<dbReference type="SUPFAM" id="SSF55961">
    <property type="entry name" value="Bet v1-like"/>
    <property type="match status" value="1"/>
</dbReference>
<reference evidence="7" key="1">
    <citation type="submission" date="2018-05" db="EMBL/GenBank/DDBJ databases">
        <authorList>
            <person name="Lanie J.A."/>
            <person name="Ng W.-L."/>
            <person name="Kazmierczak K.M."/>
            <person name="Andrzejewski T.M."/>
            <person name="Davidsen T.M."/>
            <person name="Wayne K.J."/>
            <person name="Tettelin H."/>
            <person name="Glass J.I."/>
            <person name="Rusch D."/>
            <person name="Podicherti R."/>
            <person name="Tsui H.-C.T."/>
            <person name="Winkler M.E."/>
        </authorList>
    </citation>
    <scope>NUCLEOTIDE SEQUENCE</scope>
</reference>
<keyword evidence="1" id="KW-0001">2Fe-2S</keyword>
<dbReference type="InterPro" id="IPR017941">
    <property type="entry name" value="Rieske_2Fe-2S"/>
</dbReference>
<keyword evidence="3" id="KW-0560">Oxidoreductase</keyword>